<comment type="similarity">
    <text evidence="1">Belongs to the UPF0758 family.</text>
</comment>
<keyword evidence="4" id="KW-0378">Hydrolase</keyword>
<dbReference type="RefSeq" id="WP_014794962.1">
    <property type="nucleotide sequence ID" value="NC_018017.1"/>
</dbReference>
<name>I4ABZ7_DESDJ</name>
<evidence type="ECO:0000256" key="6">
    <source>
        <dbReference type="ARBA" id="ARBA00023049"/>
    </source>
</evidence>
<evidence type="ECO:0000256" key="5">
    <source>
        <dbReference type="ARBA" id="ARBA00022833"/>
    </source>
</evidence>
<dbReference type="PANTHER" id="PTHR30471:SF3">
    <property type="entry name" value="UPF0758 PROTEIN YEES-RELATED"/>
    <property type="match status" value="1"/>
</dbReference>
<evidence type="ECO:0000256" key="3">
    <source>
        <dbReference type="ARBA" id="ARBA00022723"/>
    </source>
</evidence>
<dbReference type="GO" id="GO:0008237">
    <property type="term" value="F:metallopeptidase activity"/>
    <property type="evidence" value="ECO:0007669"/>
    <property type="project" value="UniProtKB-KW"/>
</dbReference>
<gene>
    <name evidence="8" type="ordered locus">Desde_3191</name>
</gene>
<sequence length="230" mass="26017" precursor="true">MNPSQNLAYKEIFLSGLAGLTGLSHAQLKEYSKSSSIFNIMDYPELVDPTSEQLERIELLKKLIKSYNVLRTAETTRMVLDDVSAAGRYFVSFLEGKRDKEVFMVAFMDTKLKVIETRIMSEGDINSAAVYPKEILKRALDCSCSSIFLAHNHPSGDPTPSREDIALTQKLANIFEPIGIHINDHFVVGGMNYYSLKENGESCFDYRDTANYQPIYYHQDNAANDHELEP</sequence>
<dbReference type="PANTHER" id="PTHR30471">
    <property type="entry name" value="DNA REPAIR PROTEIN RADC"/>
    <property type="match status" value="1"/>
</dbReference>
<dbReference type="PROSITE" id="PS50249">
    <property type="entry name" value="MPN"/>
    <property type="match status" value="1"/>
</dbReference>
<dbReference type="KEGG" id="ddh:Desde_3191"/>
<keyword evidence="6" id="KW-0482">Metalloprotease</keyword>
<protein>
    <submittedName>
        <fullName evidence="8">DNA repair protein</fullName>
    </submittedName>
</protein>
<dbReference type="STRING" id="756499.Desde_3191"/>
<evidence type="ECO:0000313" key="9">
    <source>
        <dbReference type="Proteomes" id="UP000006053"/>
    </source>
</evidence>
<dbReference type="CDD" id="cd08071">
    <property type="entry name" value="MPN_DUF2466"/>
    <property type="match status" value="1"/>
</dbReference>
<reference evidence="9" key="1">
    <citation type="submission" date="2012-06" db="EMBL/GenBank/DDBJ databases">
        <title>Complete sequence of Desulfitobacterium dehalogenans ATCC 51507.</title>
        <authorList>
            <person name="Lucas S."/>
            <person name="Han J."/>
            <person name="Lapidus A."/>
            <person name="Cheng J.-F."/>
            <person name="Goodwin L."/>
            <person name="Pitluck S."/>
            <person name="Peters L."/>
            <person name="Ovchinnikova G."/>
            <person name="Teshima H."/>
            <person name="Detter J.C."/>
            <person name="Han C."/>
            <person name="Tapia R."/>
            <person name="Land M."/>
            <person name="Hauser L."/>
            <person name="Kyrpides N."/>
            <person name="Ivanova N."/>
            <person name="Pagani I."/>
            <person name="Kruse T."/>
            <person name="de Vos W.M."/>
            <person name="Smidt H."/>
            <person name="Woyke T."/>
        </authorList>
    </citation>
    <scope>NUCLEOTIDE SEQUENCE [LARGE SCALE GENOMIC DNA]</scope>
    <source>
        <strain evidence="9">ATCC 51507 / DSM 9161 / JW/IU-DC1</strain>
    </source>
</reference>
<dbReference type="InterPro" id="IPR020891">
    <property type="entry name" value="UPF0758_CS"/>
</dbReference>
<reference evidence="8 9" key="2">
    <citation type="journal article" date="2015" name="J. Bacteriol.">
        <title>Genomic, proteomic, and biochemical analysis of the organohalide respiratory pathway in Desulfitobacterium dehalogenans.</title>
        <authorList>
            <person name="Kruse T."/>
            <person name="van de Pas B.A."/>
            <person name="Atteia A."/>
            <person name="Krab K."/>
            <person name="Hagen W.R."/>
            <person name="Goodwin L."/>
            <person name="Chain P."/>
            <person name="Boeren S."/>
            <person name="Maphosa F."/>
            <person name="Schraa G."/>
            <person name="de Vos W.M."/>
            <person name="van der Oost J."/>
            <person name="Smidt H."/>
            <person name="Stams A.J."/>
        </authorList>
    </citation>
    <scope>NUCLEOTIDE SEQUENCE [LARGE SCALE GENOMIC DNA]</scope>
    <source>
        <strain evidence="9">ATCC 51507 / DSM 9161 / JW/IU-DC1</strain>
    </source>
</reference>
<proteinExistence type="inferred from homology"/>
<dbReference type="Pfam" id="PF04002">
    <property type="entry name" value="RadC"/>
    <property type="match status" value="1"/>
</dbReference>
<dbReference type="InterPro" id="IPR001405">
    <property type="entry name" value="UPF0758"/>
</dbReference>
<keyword evidence="2" id="KW-0645">Protease</keyword>
<dbReference type="HOGENOM" id="CLU_073529_1_0_9"/>
<keyword evidence="9" id="KW-1185">Reference proteome</keyword>
<dbReference type="eggNOG" id="COG2003">
    <property type="taxonomic scope" value="Bacteria"/>
</dbReference>
<dbReference type="EMBL" id="CP003348">
    <property type="protein sequence ID" value="AFM01482.1"/>
    <property type="molecule type" value="Genomic_DNA"/>
</dbReference>
<evidence type="ECO:0000256" key="4">
    <source>
        <dbReference type="ARBA" id="ARBA00022801"/>
    </source>
</evidence>
<keyword evidence="3" id="KW-0479">Metal-binding</keyword>
<dbReference type="GO" id="GO:0006508">
    <property type="term" value="P:proteolysis"/>
    <property type="evidence" value="ECO:0007669"/>
    <property type="project" value="UniProtKB-KW"/>
</dbReference>
<organism evidence="8 9">
    <name type="scientific">Desulfitobacterium dehalogenans (strain ATCC 51507 / DSM 9161 / JW/IU-DC1)</name>
    <dbReference type="NCBI Taxonomy" id="756499"/>
    <lineage>
        <taxon>Bacteria</taxon>
        <taxon>Bacillati</taxon>
        <taxon>Bacillota</taxon>
        <taxon>Clostridia</taxon>
        <taxon>Eubacteriales</taxon>
        <taxon>Desulfitobacteriaceae</taxon>
        <taxon>Desulfitobacterium</taxon>
    </lineage>
</organism>
<dbReference type="InterPro" id="IPR025657">
    <property type="entry name" value="RadC_JAB"/>
</dbReference>
<dbReference type="Proteomes" id="UP000006053">
    <property type="component" value="Chromosome"/>
</dbReference>
<dbReference type="AlphaFoldDB" id="I4ABZ7"/>
<feature type="domain" description="MPN" evidence="7">
    <location>
        <begin position="79"/>
        <end position="202"/>
    </location>
</feature>
<keyword evidence="5" id="KW-0862">Zinc</keyword>
<evidence type="ECO:0000256" key="2">
    <source>
        <dbReference type="ARBA" id="ARBA00022670"/>
    </source>
</evidence>
<dbReference type="InterPro" id="IPR037518">
    <property type="entry name" value="MPN"/>
</dbReference>
<dbReference type="PROSITE" id="PS01302">
    <property type="entry name" value="UPF0758"/>
    <property type="match status" value="1"/>
</dbReference>
<evidence type="ECO:0000259" key="7">
    <source>
        <dbReference type="PROSITE" id="PS50249"/>
    </source>
</evidence>
<dbReference type="OrthoDB" id="9804482at2"/>
<evidence type="ECO:0000313" key="8">
    <source>
        <dbReference type="EMBL" id="AFM01482.1"/>
    </source>
</evidence>
<dbReference type="GO" id="GO:0046872">
    <property type="term" value="F:metal ion binding"/>
    <property type="evidence" value="ECO:0007669"/>
    <property type="project" value="UniProtKB-KW"/>
</dbReference>
<evidence type="ECO:0000256" key="1">
    <source>
        <dbReference type="ARBA" id="ARBA00010243"/>
    </source>
</evidence>
<accession>I4ABZ7</accession>
<dbReference type="Gene3D" id="3.40.140.10">
    <property type="entry name" value="Cytidine Deaminase, domain 2"/>
    <property type="match status" value="1"/>
</dbReference>